<gene>
    <name evidence="5" type="ORF">PACLA_8A069025</name>
</gene>
<proteinExistence type="predicted"/>
<dbReference type="PANTHER" id="PTHR45632">
    <property type="entry name" value="LD33804P"/>
    <property type="match status" value="1"/>
</dbReference>
<organism evidence="5 6">
    <name type="scientific">Paramuricea clavata</name>
    <name type="common">Red gorgonian</name>
    <name type="synonym">Violescent sea-whip</name>
    <dbReference type="NCBI Taxonomy" id="317549"/>
    <lineage>
        <taxon>Eukaryota</taxon>
        <taxon>Metazoa</taxon>
        <taxon>Cnidaria</taxon>
        <taxon>Anthozoa</taxon>
        <taxon>Octocorallia</taxon>
        <taxon>Malacalcyonacea</taxon>
        <taxon>Plexauridae</taxon>
        <taxon>Paramuricea</taxon>
    </lineage>
</organism>
<dbReference type="InterPro" id="IPR011043">
    <property type="entry name" value="Gal_Oxase/kelch_b-propeller"/>
</dbReference>
<dbReference type="SMART" id="SM00612">
    <property type="entry name" value="Kelch"/>
    <property type="match status" value="5"/>
</dbReference>
<keyword evidence="2" id="KW-0479">Metal-binding</keyword>
<dbReference type="InterPro" id="IPR001841">
    <property type="entry name" value="Znf_RING"/>
</dbReference>
<dbReference type="PROSITE" id="PS50089">
    <property type="entry name" value="ZF_RING_2"/>
    <property type="match status" value="1"/>
</dbReference>
<reference evidence="5" key="1">
    <citation type="submission" date="2020-04" db="EMBL/GenBank/DDBJ databases">
        <authorList>
            <person name="Alioto T."/>
            <person name="Alioto T."/>
            <person name="Gomez Garrido J."/>
        </authorList>
    </citation>
    <scope>NUCLEOTIDE SEQUENCE</scope>
    <source>
        <strain evidence="5">A484AB</strain>
    </source>
</reference>
<dbReference type="OrthoDB" id="1630758at2759"/>
<dbReference type="SUPFAM" id="SSF117281">
    <property type="entry name" value="Kelch motif"/>
    <property type="match status" value="1"/>
</dbReference>
<dbReference type="InterPro" id="IPR001293">
    <property type="entry name" value="Znf_TRAF"/>
</dbReference>
<dbReference type="Pfam" id="PF02176">
    <property type="entry name" value="zf-TRAF"/>
    <property type="match status" value="1"/>
</dbReference>
<dbReference type="InterPro" id="IPR006652">
    <property type="entry name" value="Kelch_1"/>
</dbReference>
<dbReference type="SUPFAM" id="SSF49599">
    <property type="entry name" value="TRAF domain-like"/>
    <property type="match status" value="1"/>
</dbReference>
<dbReference type="EMBL" id="CACRXK020010637">
    <property type="protein sequence ID" value="CAB4019815.1"/>
    <property type="molecule type" value="Genomic_DNA"/>
</dbReference>
<keyword evidence="1" id="KW-0880">Kelch repeat</keyword>
<evidence type="ECO:0000256" key="4">
    <source>
        <dbReference type="ARBA" id="ARBA00022833"/>
    </source>
</evidence>
<dbReference type="InterPro" id="IPR015915">
    <property type="entry name" value="Kelch-typ_b-propeller"/>
</dbReference>
<evidence type="ECO:0000313" key="6">
    <source>
        <dbReference type="Proteomes" id="UP001152795"/>
    </source>
</evidence>
<dbReference type="Pfam" id="PF13923">
    <property type="entry name" value="zf-C3HC4_2"/>
    <property type="match status" value="1"/>
</dbReference>
<name>A0A7D9IY90_PARCT</name>
<dbReference type="GO" id="GO:0008270">
    <property type="term" value="F:zinc ion binding"/>
    <property type="evidence" value="ECO:0007669"/>
    <property type="project" value="UniProtKB-KW"/>
</dbReference>
<keyword evidence="6" id="KW-1185">Reference proteome</keyword>
<dbReference type="InterPro" id="IPR013083">
    <property type="entry name" value="Znf_RING/FYVE/PHD"/>
</dbReference>
<dbReference type="PROSITE" id="PS50145">
    <property type="entry name" value="ZF_TRAF"/>
    <property type="match status" value="1"/>
</dbReference>
<evidence type="ECO:0000313" key="5">
    <source>
        <dbReference type="EMBL" id="CAB4019815.1"/>
    </source>
</evidence>
<comment type="caution">
    <text evidence="5">The sequence shown here is derived from an EMBL/GenBank/DDBJ whole genome shotgun (WGS) entry which is preliminary data.</text>
</comment>
<evidence type="ECO:0000256" key="3">
    <source>
        <dbReference type="ARBA" id="ARBA00022771"/>
    </source>
</evidence>
<dbReference type="SUPFAM" id="SSF57850">
    <property type="entry name" value="RING/U-box"/>
    <property type="match status" value="1"/>
</dbReference>
<keyword evidence="4" id="KW-0862">Zinc</keyword>
<dbReference type="SUPFAM" id="SSF50965">
    <property type="entry name" value="Galactose oxidase, central domain"/>
    <property type="match status" value="1"/>
</dbReference>
<accession>A0A7D9IY90</accession>
<dbReference type="Proteomes" id="UP001152795">
    <property type="component" value="Unassembled WGS sequence"/>
</dbReference>
<sequence>MATGYEDSRFETQVDESLHCVICTEVLKDPVQCRRNEHHFCRNCITEHLRHSRKCPICKDPLTVETLARPQRFLANILSSLKISCENSERGCRKVVELGSLDTHVATCGFSPVPCSNDQCQEIISRRDKEIHENKVCGFRRVKCDYCAQMVLYKDFMQHTCPPRQKIHEIKAELKEIRSKQDEMLRMMSNLTRTPQRPESSHESSAHSVQELQAEIVVAGGLHCKSVEVFNMATKTWRTLSEMNECRGAASLVLHQGHMIMTGGYSVRDLDSVEELNHVDGQWIDKTHIKLPAPSSGHTCVVHQNRLLVIGGDFSDEISDAIHEIQLTPPFTSRLLTKMPRAICYHGTVIVNDKVYNIGGSTTGFGKDTTDYVLMFDPATNTCTHLNPLPYPVSEMTTATWKDTVVVLGGEDKEGNILNEVILYNVATKRYRMLPEMRQKRSGCTAVTIGDNIITMGGRDETSTELRSVECYNFQTNTWTEFPAMAEARAYATAVVKYP</sequence>
<dbReference type="Gene3D" id="2.120.10.80">
    <property type="entry name" value="Kelch-type beta propeller"/>
    <property type="match status" value="2"/>
</dbReference>
<protein>
    <submittedName>
        <fullName evidence="5">RING finger 151-like</fullName>
    </submittedName>
</protein>
<evidence type="ECO:0000256" key="2">
    <source>
        <dbReference type="ARBA" id="ARBA00022723"/>
    </source>
</evidence>
<dbReference type="Gene3D" id="3.30.40.10">
    <property type="entry name" value="Zinc/RING finger domain, C3HC4 (zinc finger)"/>
    <property type="match status" value="2"/>
</dbReference>
<dbReference type="Pfam" id="PF24681">
    <property type="entry name" value="Kelch_KLHDC2_KLHL20_DRC7"/>
    <property type="match status" value="1"/>
</dbReference>
<keyword evidence="3" id="KW-0863">Zinc-finger</keyword>
<evidence type="ECO:0000256" key="1">
    <source>
        <dbReference type="ARBA" id="ARBA00022441"/>
    </source>
</evidence>
<dbReference type="AlphaFoldDB" id="A0A7D9IY90"/>